<dbReference type="OrthoDB" id="5814287at2759"/>
<feature type="compositionally biased region" description="Polar residues" evidence="1">
    <location>
        <begin position="580"/>
        <end position="590"/>
    </location>
</feature>
<gene>
    <name evidence="3" type="primary">LOC113051751</name>
</gene>
<dbReference type="AlphaFoldDB" id="A0A6P6KKE4"/>
<dbReference type="GeneID" id="113051751"/>
<dbReference type="Proteomes" id="UP000515129">
    <property type="component" value="Chromosome 32"/>
</dbReference>
<dbReference type="RefSeq" id="XP_026071582.1">
    <property type="nucleotide sequence ID" value="XM_026215797.1"/>
</dbReference>
<feature type="region of interest" description="Disordered" evidence="1">
    <location>
        <begin position="576"/>
        <end position="610"/>
    </location>
</feature>
<dbReference type="KEGG" id="caua:113051751"/>
<protein>
    <submittedName>
        <fullName evidence="3">Uncharacterized protein LOC113051751</fullName>
    </submittedName>
</protein>
<organism evidence="2 3">
    <name type="scientific">Carassius auratus</name>
    <name type="common">Goldfish</name>
    <dbReference type="NCBI Taxonomy" id="7957"/>
    <lineage>
        <taxon>Eukaryota</taxon>
        <taxon>Metazoa</taxon>
        <taxon>Chordata</taxon>
        <taxon>Craniata</taxon>
        <taxon>Vertebrata</taxon>
        <taxon>Euteleostomi</taxon>
        <taxon>Actinopterygii</taxon>
        <taxon>Neopterygii</taxon>
        <taxon>Teleostei</taxon>
        <taxon>Ostariophysi</taxon>
        <taxon>Cypriniformes</taxon>
        <taxon>Cyprinidae</taxon>
        <taxon>Cyprininae</taxon>
        <taxon>Carassius</taxon>
    </lineage>
</organism>
<feature type="region of interest" description="Disordered" evidence="1">
    <location>
        <begin position="43"/>
        <end position="95"/>
    </location>
</feature>
<dbReference type="PANTHER" id="PTHR31751">
    <property type="entry name" value="SI:CH211-108C17.2-RELATED-RELATED"/>
    <property type="match status" value="1"/>
</dbReference>
<keyword evidence="2" id="KW-1185">Reference proteome</keyword>
<proteinExistence type="predicted"/>
<accession>A0A6P6KKE4</accession>
<dbReference type="PANTHER" id="PTHR31751:SF44">
    <property type="entry name" value="SI:CH211-211K8.4-RELATED"/>
    <property type="match status" value="1"/>
</dbReference>
<evidence type="ECO:0000313" key="2">
    <source>
        <dbReference type="Proteomes" id="UP000515129"/>
    </source>
</evidence>
<evidence type="ECO:0000313" key="3">
    <source>
        <dbReference type="RefSeq" id="XP_026071582.1"/>
    </source>
</evidence>
<evidence type="ECO:0000256" key="1">
    <source>
        <dbReference type="SAM" id="MobiDB-lite"/>
    </source>
</evidence>
<reference evidence="3" key="1">
    <citation type="submission" date="2025-08" db="UniProtKB">
        <authorList>
            <consortium name="RefSeq"/>
        </authorList>
    </citation>
    <scope>IDENTIFICATION</scope>
    <source>
        <strain evidence="3">Wakin</strain>
        <tissue evidence="3">Muscle</tissue>
    </source>
</reference>
<sequence length="610" mass="69567">MQSVGIQCTILPSAATQTGQVRSKGTHATVSFTSVSTETAIKASTSGLGPTPVKRPKTELLDEEEIPTHLSEIQQTRDSSYEAGDSVAEPSETSGMDISRDYTDAKYIVFESCLRELFKTCPFCKNDCNVQRHRLGTFVSFCQVCEHCQYTKKWQSQPMKGSTPVGNLQMSAAVYFTGGSFIQMHKICRAMNLQIHPFRSFRTHARMFLEPAVFHKWKMDQQAVFQSLQPLGKIALSGDMRADSPGHSAKYGSYTLLHPDSNKILDIQLIQSNEVGGSAHMEKEGLRRGLDHLESNQLQVDYIVTDRHTQVQKYLLEREIKQYYDVWLLQKGISKKLEKLSRNKDCQVLRNWLVAIKNHIYWSAMSSTEGPEKVAKWKSLLNHIQNVHIHEDPVFPKCAHADRVTRDPSKWLKPGTMVLYKVEKLLMNKRVLRDVEKLSHQHQTSALEAFHRVIRRFVPKNVVFPFIGMLCRLYLAAMHFNENADHEQAMNLEGNAVYRIMYPESKKGQPIVKTEPTFGYVKDLMRLVFVEVFEDPAYYSEELRKVPIPDSPSEQFDRPKKEDLIARHVSRFSPAVAGIQHSSHQHQGTLAESGGQHTMEGPQHQLTKLR</sequence>
<name>A0A6P6KKE4_CARAU</name>